<sequence>MLALLLTLAAALPVGVAEVRSVVVQVETAHRQGRLKEEHRVMSPGSIWPDDTTCDRWRNASGTVRRLTYAGGTSDSFTTLAQTYDAAGKLRFAFWRGGAVNQARKEIRLYFDPAGRQLQRLAQETGPGYPFSDPAELLIFSASAAALAPC</sequence>
<dbReference type="AlphaFoldDB" id="A0A3G8YC05"/>
<dbReference type="OrthoDB" id="329957at2"/>
<gene>
    <name evidence="1" type="ORF">EHF33_02395</name>
</gene>
<keyword evidence="2" id="KW-1185">Reference proteome</keyword>
<reference evidence="1 2" key="1">
    <citation type="submission" date="2018-11" db="EMBL/GenBank/DDBJ databases">
        <title>Deinococcus shelandsis sp. nov., isolated from South Shetland Islands soil of Antarctica.</title>
        <authorList>
            <person name="Tian J."/>
        </authorList>
    </citation>
    <scope>NUCLEOTIDE SEQUENCE [LARGE SCALE GENOMIC DNA]</scope>
    <source>
        <strain evidence="1 2">S14-83T</strain>
    </source>
</reference>
<dbReference type="RefSeq" id="WP_124867544.1">
    <property type="nucleotide sequence ID" value="NZ_CP034183.1"/>
</dbReference>
<protein>
    <submittedName>
        <fullName evidence="1">Uncharacterized protein</fullName>
    </submittedName>
</protein>
<proteinExistence type="predicted"/>
<accession>A0A3G8YC05</accession>
<evidence type="ECO:0000313" key="2">
    <source>
        <dbReference type="Proteomes" id="UP000276417"/>
    </source>
</evidence>
<organism evidence="1 2">
    <name type="scientific">Deinococcus psychrotolerans</name>
    <dbReference type="NCBI Taxonomy" id="2489213"/>
    <lineage>
        <taxon>Bacteria</taxon>
        <taxon>Thermotogati</taxon>
        <taxon>Deinococcota</taxon>
        <taxon>Deinococci</taxon>
        <taxon>Deinococcales</taxon>
        <taxon>Deinococcaceae</taxon>
        <taxon>Deinococcus</taxon>
    </lineage>
</organism>
<dbReference type="KEGG" id="dph:EHF33_02395"/>
<name>A0A3G8YC05_9DEIO</name>
<evidence type="ECO:0000313" key="1">
    <source>
        <dbReference type="EMBL" id="AZI41737.1"/>
    </source>
</evidence>
<dbReference type="Proteomes" id="UP000276417">
    <property type="component" value="Chromosome 1"/>
</dbReference>
<dbReference type="EMBL" id="CP034183">
    <property type="protein sequence ID" value="AZI41737.1"/>
    <property type="molecule type" value="Genomic_DNA"/>
</dbReference>